<dbReference type="AlphaFoldDB" id="F4Y1J1"/>
<dbReference type="RefSeq" id="WP_008189940.1">
    <property type="nucleotide sequence ID" value="NZ_GL890970.1"/>
</dbReference>
<dbReference type="HOGENOM" id="CLU_075279_0_0_3"/>
<dbReference type="Gene3D" id="3.90.1570.10">
    <property type="entry name" value="tt1808, chain A"/>
    <property type="match status" value="1"/>
</dbReference>
<dbReference type="Pfam" id="PF05685">
    <property type="entry name" value="Uma2"/>
    <property type="match status" value="1"/>
</dbReference>
<evidence type="ECO:0000259" key="2">
    <source>
        <dbReference type="Pfam" id="PF05685"/>
    </source>
</evidence>
<dbReference type="InterPro" id="IPR008538">
    <property type="entry name" value="Uma2"/>
</dbReference>
<reference evidence="4" key="1">
    <citation type="journal article" date="2011" name="Proc. Natl. Acad. Sci. U.S.A.">
        <title>Genomic insights into the physiology and ecology of the marine filamentous cyanobacterium Lyngbya majuscula.</title>
        <authorList>
            <person name="Jones A.C."/>
            <person name="Monroe E.A."/>
            <person name="Podell S."/>
            <person name="Hess W.R."/>
            <person name="Klages S."/>
            <person name="Esquenazi E."/>
            <person name="Niessen S."/>
            <person name="Hoover H."/>
            <person name="Rothmann M."/>
            <person name="Lasken R.S."/>
            <person name="Yates J.R.III."/>
            <person name="Reinhardt R."/>
            <person name="Kube M."/>
            <person name="Burkart M.D."/>
            <person name="Allen E.E."/>
            <person name="Dorrestein P.C."/>
            <person name="Gerwick W.H."/>
            <person name="Gerwick L."/>
        </authorList>
    </citation>
    <scope>NUCLEOTIDE SEQUENCE [LARGE SCALE GENOMIC DNA]</scope>
    <source>
        <strain evidence="4">3L</strain>
    </source>
</reference>
<dbReference type="InterPro" id="IPR012296">
    <property type="entry name" value="Nuclease_put_TT1808"/>
</dbReference>
<dbReference type="InterPro" id="IPR011335">
    <property type="entry name" value="Restrct_endonuc-II-like"/>
</dbReference>
<dbReference type="Proteomes" id="UP000003959">
    <property type="component" value="Unassembled WGS sequence"/>
</dbReference>
<dbReference type="PANTHER" id="PTHR33352:SF2">
    <property type="entry name" value="SLL0995 PROTEIN"/>
    <property type="match status" value="1"/>
</dbReference>
<evidence type="ECO:0000313" key="3">
    <source>
        <dbReference type="EMBL" id="EGJ29133.1"/>
    </source>
</evidence>
<dbReference type="SUPFAM" id="SSF52980">
    <property type="entry name" value="Restriction endonuclease-like"/>
    <property type="match status" value="1"/>
</dbReference>
<feature type="domain" description="Putative restriction endonuclease" evidence="2">
    <location>
        <begin position="27"/>
        <end position="149"/>
    </location>
</feature>
<dbReference type="CDD" id="cd06260">
    <property type="entry name" value="DUF820-like"/>
    <property type="match status" value="1"/>
</dbReference>
<dbReference type="PANTHER" id="PTHR33352">
    <property type="entry name" value="SLR1095 PROTEIN"/>
    <property type="match status" value="1"/>
</dbReference>
<dbReference type="OrthoDB" id="483276at2"/>
<evidence type="ECO:0000256" key="1">
    <source>
        <dbReference type="SAM" id="MobiDB-lite"/>
    </source>
</evidence>
<sequence>MVQQLTPSTDDILYPESDGKPLADNTLQFELITTIKYGLEALFKDDPNVFVAGDLLWYPELGKPKINQAPDVMVVVGRPKGHRRSYKTWVEDNMNPQVVFEIASLTNTIKELEEDKLKFYQNHQVEEYYLFDPNRTKLKGWLRSAEKLEPIPQMLGWVSPRLGITFELVGSDLVLYYPNGEPFATYLEIIELKELAQQQAELERLAKEQERQRADQAEEALELERLEKEQERQRAEQAEASLQALLEQLKAKGIDPEQFEL</sequence>
<feature type="region of interest" description="Disordered" evidence="1">
    <location>
        <begin position="207"/>
        <end position="237"/>
    </location>
</feature>
<proteinExistence type="predicted"/>
<organism evidence="3 4">
    <name type="scientific">Moorena producens 3L</name>
    <dbReference type="NCBI Taxonomy" id="489825"/>
    <lineage>
        <taxon>Bacteria</taxon>
        <taxon>Bacillati</taxon>
        <taxon>Cyanobacteriota</taxon>
        <taxon>Cyanophyceae</taxon>
        <taxon>Coleofasciculales</taxon>
        <taxon>Coleofasciculaceae</taxon>
        <taxon>Moorena</taxon>
    </lineage>
</organism>
<keyword evidence="4" id="KW-1185">Reference proteome</keyword>
<evidence type="ECO:0000313" key="4">
    <source>
        <dbReference type="Proteomes" id="UP000003959"/>
    </source>
</evidence>
<accession>F4Y1J1</accession>
<gene>
    <name evidence="3" type="ORF">LYNGBM3L_66490</name>
</gene>
<dbReference type="EMBL" id="GL890970">
    <property type="protein sequence ID" value="EGJ29133.1"/>
    <property type="molecule type" value="Genomic_DNA"/>
</dbReference>
<dbReference type="eggNOG" id="COG4636">
    <property type="taxonomic scope" value="Bacteria"/>
</dbReference>
<name>F4Y1J1_9CYAN</name>
<protein>
    <recommendedName>
        <fullName evidence="2">Putative restriction endonuclease domain-containing protein</fullName>
    </recommendedName>
</protein>